<organism evidence="9 10">
    <name type="scientific">Strigamia maritima</name>
    <name type="common">European centipede</name>
    <name type="synonym">Geophilus maritimus</name>
    <dbReference type="NCBI Taxonomy" id="126957"/>
    <lineage>
        <taxon>Eukaryota</taxon>
        <taxon>Metazoa</taxon>
        <taxon>Ecdysozoa</taxon>
        <taxon>Arthropoda</taxon>
        <taxon>Myriapoda</taxon>
        <taxon>Chilopoda</taxon>
        <taxon>Pleurostigmophora</taxon>
        <taxon>Geophilomorpha</taxon>
        <taxon>Linotaeniidae</taxon>
        <taxon>Strigamia</taxon>
    </lineage>
</organism>
<dbReference type="InterPro" id="IPR001841">
    <property type="entry name" value="Znf_RING"/>
</dbReference>
<keyword evidence="10" id="KW-1185">Reference proteome</keyword>
<dbReference type="Pfam" id="PF13639">
    <property type="entry name" value="zf-RING_2"/>
    <property type="match status" value="1"/>
</dbReference>
<keyword evidence="7" id="KW-0812">Transmembrane</keyword>
<dbReference type="eggNOG" id="KOG0802">
    <property type="taxonomic scope" value="Eukaryota"/>
</dbReference>
<evidence type="ECO:0000313" key="10">
    <source>
        <dbReference type="Proteomes" id="UP000014500"/>
    </source>
</evidence>
<dbReference type="STRING" id="126957.T1INZ9"/>
<feature type="transmembrane region" description="Helical" evidence="7">
    <location>
        <begin position="192"/>
        <end position="210"/>
    </location>
</feature>
<evidence type="ECO:0000256" key="2">
    <source>
        <dbReference type="ARBA" id="ARBA00022723"/>
    </source>
</evidence>
<keyword evidence="4" id="KW-0833">Ubl conjugation pathway</keyword>
<dbReference type="OMA" id="KIKHLAM"/>
<dbReference type="PANTHER" id="PTHR15067:SF4">
    <property type="entry name" value="E3 UBIQUITIN-PROTEIN LIGASE RNF8"/>
    <property type="match status" value="1"/>
</dbReference>
<evidence type="ECO:0000256" key="5">
    <source>
        <dbReference type="ARBA" id="ARBA00022833"/>
    </source>
</evidence>
<dbReference type="GO" id="GO:0061630">
    <property type="term" value="F:ubiquitin protein ligase activity"/>
    <property type="evidence" value="ECO:0007669"/>
    <property type="project" value="TreeGrafter"/>
</dbReference>
<keyword evidence="7" id="KW-1133">Transmembrane helix</keyword>
<dbReference type="HOGENOM" id="CLU_061654_0_0_1"/>
<dbReference type="GO" id="GO:0016567">
    <property type="term" value="P:protein ubiquitination"/>
    <property type="evidence" value="ECO:0007669"/>
    <property type="project" value="TreeGrafter"/>
</dbReference>
<accession>T1INZ9</accession>
<feature type="transmembrane region" description="Helical" evidence="7">
    <location>
        <begin position="222"/>
        <end position="240"/>
    </location>
</feature>
<reference evidence="9" key="2">
    <citation type="submission" date="2015-02" db="UniProtKB">
        <authorList>
            <consortium name="EnsemblMetazoa"/>
        </authorList>
    </citation>
    <scope>IDENTIFICATION</scope>
</reference>
<feature type="transmembrane region" description="Helical" evidence="7">
    <location>
        <begin position="138"/>
        <end position="157"/>
    </location>
</feature>
<dbReference type="SUPFAM" id="SSF57850">
    <property type="entry name" value="RING/U-box"/>
    <property type="match status" value="1"/>
</dbReference>
<dbReference type="GO" id="GO:0000151">
    <property type="term" value="C:ubiquitin ligase complex"/>
    <property type="evidence" value="ECO:0007669"/>
    <property type="project" value="TreeGrafter"/>
</dbReference>
<name>T1INZ9_STRMM</name>
<feature type="domain" description="RING-type" evidence="8">
    <location>
        <begin position="339"/>
        <end position="377"/>
    </location>
</feature>
<reference evidence="10" key="1">
    <citation type="submission" date="2011-05" db="EMBL/GenBank/DDBJ databases">
        <authorList>
            <person name="Richards S.R."/>
            <person name="Qu J."/>
            <person name="Jiang H."/>
            <person name="Jhangiani S.N."/>
            <person name="Agravi P."/>
            <person name="Goodspeed R."/>
            <person name="Gross S."/>
            <person name="Mandapat C."/>
            <person name="Jackson L."/>
            <person name="Mathew T."/>
            <person name="Pu L."/>
            <person name="Thornton R."/>
            <person name="Saada N."/>
            <person name="Wilczek-Boney K.B."/>
            <person name="Lee S."/>
            <person name="Kovar C."/>
            <person name="Wu Y."/>
            <person name="Scherer S.E."/>
            <person name="Worley K.C."/>
            <person name="Muzny D.M."/>
            <person name="Gibbs R."/>
        </authorList>
    </citation>
    <scope>NUCLEOTIDE SEQUENCE</scope>
    <source>
        <strain evidence="10">Brora</strain>
    </source>
</reference>
<evidence type="ECO:0000313" key="9">
    <source>
        <dbReference type="EnsemblMetazoa" id="SMAR002739-PA"/>
    </source>
</evidence>
<dbReference type="GO" id="GO:0005829">
    <property type="term" value="C:cytosol"/>
    <property type="evidence" value="ECO:0007669"/>
    <property type="project" value="TreeGrafter"/>
</dbReference>
<dbReference type="Gene3D" id="3.30.40.10">
    <property type="entry name" value="Zinc/RING finger domain, C3HC4 (zinc finger)"/>
    <property type="match status" value="1"/>
</dbReference>
<dbReference type="GO" id="GO:0006511">
    <property type="term" value="P:ubiquitin-dependent protein catabolic process"/>
    <property type="evidence" value="ECO:0007669"/>
    <property type="project" value="TreeGrafter"/>
</dbReference>
<dbReference type="Proteomes" id="UP000014500">
    <property type="component" value="Unassembled WGS sequence"/>
</dbReference>
<feature type="transmembrane region" description="Helical" evidence="7">
    <location>
        <begin position="50"/>
        <end position="68"/>
    </location>
</feature>
<keyword evidence="3 6" id="KW-0863">Zinc-finger</keyword>
<dbReference type="PROSITE" id="PS50089">
    <property type="entry name" value="ZF_RING_2"/>
    <property type="match status" value="1"/>
</dbReference>
<evidence type="ECO:0000256" key="6">
    <source>
        <dbReference type="PROSITE-ProRule" id="PRU00175"/>
    </source>
</evidence>
<feature type="transmembrane region" description="Helical" evidence="7">
    <location>
        <begin position="286"/>
        <end position="306"/>
    </location>
</feature>
<keyword evidence="5" id="KW-0862">Zinc</keyword>
<dbReference type="InterPro" id="IPR013083">
    <property type="entry name" value="Znf_RING/FYVE/PHD"/>
</dbReference>
<dbReference type="EMBL" id="JH431232">
    <property type="status" value="NOT_ANNOTATED_CDS"/>
    <property type="molecule type" value="Genomic_DNA"/>
</dbReference>
<evidence type="ECO:0000256" key="4">
    <source>
        <dbReference type="ARBA" id="ARBA00022786"/>
    </source>
</evidence>
<protein>
    <recommendedName>
        <fullName evidence="8">RING-type domain-containing protein</fullName>
    </recommendedName>
</protein>
<dbReference type="PANTHER" id="PTHR15067">
    <property type="entry name" value="E3 UBIQUITIN-PROTEIN LIGASE RNF8"/>
    <property type="match status" value="1"/>
</dbReference>
<dbReference type="GO" id="GO:0008270">
    <property type="term" value="F:zinc ion binding"/>
    <property type="evidence" value="ECO:0007669"/>
    <property type="project" value="UniProtKB-KW"/>
</dbReference>
<dbReference type="PhylomeDB" id="T1INZ9"/>
<evidence type="ECO:0000256" key="3">
    <source>
        <dbReference type="ARBA" id="ARBA00022771"/>
    </source>
</evidence>
<proteinExistence type="predicted"/>
<evidence type="ECO:0000256" key="7">
    <source>
        <dbReference type="SAM" id="Phobius"/>
    </source>
</evidence>
<evidence type="ECO:0000259" key="8">
    <source>
        <dbReference type="PROSITE" id="PS50089"/>
    </source>
</evidence>
<dbReference type="AlphaFoldDB" id="T1INZ9"/>
<keyword evidence="2" id="KW-0479">Metal-binding</keyword>
<dbReference type="EnsemblMetazoa" id="SMAR002739-RA">
    <property type="protein sequence ID" value="SMAR002739-PA"/>
    <property type="gene ID" value="SMAR002739"/>
</dbReference>
<feature type="transmembrane region" description="Helical" evidence="7">
    <location>
        <begin position="114"/>
        <end position="132"/>
    </location>
</feature>
<evidence type="ECO:0000256" key="1">
    <source>
        <dbReference type="ARBA" id="ARBA00022679"/>
    </source>
</evidence>
<feature type="transmembrane region" description="Helical" evidence="7">
    <location>
        <begin position="261"/>
        <end position="280"/>
    </location>
</feature>
<dbReference type="SMART" id="SM00184">
    <property type="entry name" value="RING"/>
    <property type="match status" value="1"/>
</dbReference>
<keyword evidence="1" id="KW-0808">Transferase</keyword>
<keyword evidence="7" id="KW-0472">Membrane</keyword>
<sequence length="380" mass="44771">MGMITRVRARLRFISLSQKIHDKDEKHNKTVSLMSVVLVMPYFMRYYSPFLITCLSLVYSLLIVPILLHNWPLNKLTQFLQTTEDVLKTSAGAITEKLMYYKNRVEDTFLEMKNLQIIFTQIIFFTLIDQLLCQTQKLTGLYSLMFFNVIAYCFSYIKQLLLKEDWSPYVKISKTTNVKHLAMTTVKVTLEFTKAVTFLITVVFTLLVFGLEQGLEHYKPTWTYLCITGCFYFLTEKTFAEHFPSILDKFGFEIFESLESLWAPVLIKSMICISSSFFLFPAIYYLKFKLVCVAFYLNIWLMYRALIKTEWAALKKERKLLEKYRYATWNEVKARDDVCAVCLQSMRFARVTPCGHIFHGDCLRRCMKERFSCPMCKQDL</sequence>